<reference evidence="3" key="1">
    <citation type="submission" date="2016-11" db="EMBL/GenBank/DDBJ databases">
        <authorList>
            <person name="Varghese N."/>
            <person name="Submissions S."/>
        </authorList>
    </citation>
    <scope>NUCLEOTIDE SEQUENCE [LARGE SCALE GENOMIC DNA]</scope>
    <source>
        <strain evidence="3">DSM 16990</strain>
    </source>
</reference>
<keyword evidence="3" id="KW-1185">Reference proteome</keyword>
<feature type="transmembrane region" description="Helical" evidence="1">
    <location>
        <begin position="42"/>
        <end position="59"/>
    </location>
</feature>
<evidence type="ECO:0000313" key="3">
    <source>
        <dbReference type="Proteomes" id="UP000184287"/>
    </source>
</evidence>
<gene>
    <name evidence="2" type="ORF">SAMN04488522_101509</name>
</gene>
<proteinExistence type="predicted"/>
<keyword evidence="1" id="KW-0472">Membrane</keyword>
<dbReference type="Proteomes" id="UP000184287">
    <property type="component" value="Unassembled WGS sequence"/>
</dbReference>
<name>A0A1M4UCT9_9SPHI</name>
<dbReference type="EMBL" id="FQUQ01000001">
    <property type="protein sequence ID" value="SHE54476.1"/>
    <property type="molecule type" value="Genomic_DNA"/>
</dbReference>
<dbReference type="STRING" id="288992.SAMN04488522_101509"/>
<dbReference type="AlphaFoldDB" id="A0A1M4UCT9"/>
<evidence type="ECO:0000256" key="1">
    <source>
        <dbReference type="SAM" id="Phobius"/>
    </source>
</evidence>
<accession>A0A1M4UCT9</accession>
<organism evidence="2 3">
    <name type="scientific">Pedobacter caeni</name>
    <dbReference type="NCBI Taxonomy" id="288992"/>
    <lineage>
        <taxon>Bacteria</taxon>
        <taxon>Pseudomonadati</taxon>
        <taxon>Bacteroidota</taxon>
        <taxon>Sphingobacteriia</taxon>
        <taxon>Sphingobacteriales</taxon>
        <taxon>Sphingobacteriaceae</taxon>
        <taxon>Pedobacter</taxon>
    </lineage>
</organism>
<evidence type="ECO:0000313" key="2">
    <source>
        <dbReference type="EMBL" id="SHE54476.1"/>
    </source>
</evidence>
<keyword evidence="1" id="KW-1133">Transmembrane helix</keyword>
<keyword evidence="1" id="KW-0812">Transmembrane</keyword>
<protein>
    <submittedName>
        <fullName evidence="2">Uncharacterized protein</fullName>
    </submittedName>
</protein>
<sequence length="89" mass="9671">MVLGGTLGLALCFFDAMLSYSDTAAAEYSGFKMDIPRYDVFLIRAVMLTLAGVVVDWGISKAVKWLFFFMAIPVLRSEAIAGLYSVCGS</sequence>